<dbReference type="AlphaFoldDB" id="A0A8T3VTP9"/>
<comment type="caution">
    <text evidence="1">The sequence shown here is derived from an EMBL/GenBank/DDBJ whole genome shotgun (WGS) entry which is preliminary data.</text>
</comment>
<proteinExistence type="predicted"/>
<accession>A0A8T3VTP9</accession>
<gene>
    <name evidence="1" type="ORF">E7Z75_09790</name>
</gene>
<dbReference type="Proteomes" id="UP000732619">
    <property type="component" value="Unassembled WGS sequence"/>
</dbReference>
<name>A0A8T3VTP9_METOL</name>
<dbReference type="EMBL" id="SUTG01000089">
    <property type="protein sequence ID" value="MBE6513410.1"/>
    <property type="molecule type" value="Genomic_DNA"/>
</dbReference>
<protein>
    <submittedName>
        <fullName evidence="1">Uncharacterized protein</fullName>
    </submittedName>
</protein>
<reference evidence="1" key="1">
    <citation type="submission" date="2019-04" db="EMBL/GenBank/DDBJ databases">
        <title>Evolution of Biomass-Degrading Anaerobic Consortia Revealed by Metagenomics.</title>
        <authorList>
            <person name="Peng X."/>
        </authorList>
    </citation>
    <scope>NUCLEOTIDE SEQUENCE</scope>
    <source>
        <strain evidence="1">SIG14</strain>
    </source>
</reference>
<sequence length="238" mass="28332">MVILTKENKYSWLRQNKEPESAYKWFTYFRDMKGTRRLKKVIEIMKEKEPYLERYPTYNEIKKASSLWTWKQRTIDYDNYLQIQLIESHKKTLIIYEEESINIDKKIFNALNTEIDTIIKNEELAPDKKIKALREAQKLNKSLLSDIEHIANIEVPEVKYLDVEATLEENIINSLIQDSKGYYRGNIEDVLEGYTPEEIKGIIRRYSAEKEANNNPLLSSMVKYDNITYDNENFNIPK</sequence>
<evidence type="ECO:0000313" key="2">
    <source>
        <dbReference type="Proteomes" id="UP000732619"/>
    </source>
</evidence>
<organism evidence="1 2">
    <name type="scientific">Methanobrevibacter olleyae</name>
    <dbReference type="NCBI Taxonomy" id="294671"/>
    <lineage>
        <taxon>Archaea</taxon>
        <taxon>Methanobacteriati</taxon>
        <taxon>Methanobacteriota</taxon>
        <taxon>Methanomada group</taxon>
        <taxon>Methanobacteria</taxon>
        <taxon>Methanobacteriales</taxon>
        <taxon>Methanobacteriaceae</taxon>
        <taxon>Methanobrevibacter</taxon>
    </lineage>
</organism>
<evidence type="ECO:0000313" key="1">
    <source>
        <dbReference type="EMBL" id="MBE6513410.1"/>
    </source>
</evidence>